<feature type="compositionally biased region" description="Polar residues" evidence="1">
    <location>
        <begin position="168"/>
        <end position="183"/>
    </location>
</feature>
<feature type="compositionally biased region" description="Low complexity" evidence="1">
    <location>
        <begin position="302"/>
        <end position="321"/>
    </location>
</feature>
<protein>
    <recommendedName>
        <fullName evidence="2">G-patch domain-containing protein</fullName>
    </recommendedName>
</protein>
<feature type="region of interest" description="Disordered" evidence="1">
    <location>
        <begin position="564"/>
        <end position="597"/>
    </location>
</feature>
<feature type="region of interest" description="Disordered" evidence="1">
    <location>
        <begin position="168"/>
        <end position="219"/>
    </location>
</feature>
<feature type="region of interest" description="Disordered" evidence="1">
    <location>
        <begin position="498"/>
        <end position="541"/>
    </location>
</feature>
<reference evidence="4" key="2">
    <citation type="submission" date="2023-11" db="UniProtKB">
        <authorList>
            <consortium name="WormBaseParasite"/>
        </authorList>
    </citation>
    <scope>IDENTIFICATION</scope>
</reference>
<feature type="region of interest" description="Disordered" evidence="1">
    <location>
        <begin position="373"/>
        <end position="446"/>
    </location>
</feature>
<feature type="region of interest" description="Disordered" evidence="1">
    <location>
        <begin position="92"/>
        <end position="113"/>
    </location>
</feature>
<dbReference type="SMART" id="SM00443">
    <property type="entry name" value="G_patch"/>
    <property type="match status" value="1"/>
</dbReference>
<sequence>MNPSVSGHYPLLRHDPVTARAISRLSHGVARLTASLNPEGQHRHFRTRRAKLGNRSVSESLSGDDSRYVATGSKRKWQPDKIELDTIMELEQSTTHSSKQVSPTTPSRSTTATTTAITTTTMPPLIPSSIRLKHSSIDSTLRHVSISIDALNLQTKLLTPFSYSNPTLQKSLSSDNIESTGRYSSGSSMLSITTSSDNHNNNNDNETDASSQDADVEDEDHNELISMLRSTTNGRSTFTSKMVSSSRRKLSLFDKHFYDVWKPFDDSVYSCGGDSSDGLSINIKMPRLSSTYFHNNNNNNSNLPGLSDYSSRLSPISSSQSTRRYTRGMLASSSSDTTNHRRRVKCKCKLRNNEHHTTAADCHKSGKCHRHCSHSSSTSSSSLSTEESSDENCSKGFSIHKHRYTSIAESQKNSNKEKMKVAGTKYTKKCPTSSTSTEGGSHKSSIVQSKIQYLPTDTSMPILDEPVDPEWDNILNGTWPLLSNCAKQGYAKAMLTSNSKRYANSQKRKTSNMKNKDDSKSINNSNSKSNNDNNNNNRSIKFVPSKLGHLYAEKEIQIMNTDNPQTANAKSNQQIPTPPWLASDDNESVRDSDEFDETDLLSDRVKVKTSTNLMMMTTPTANNQRPCLDNWKPELSNAAPLNDTNKGHRMLQRLGWKPGNGLGQNSNGVITPVNCVKAVKPSQVV</sequence>
<keyword evidence="3" id="KW-1185">Reference proteome</keyword>
<reference evidence="3" key="1">
    <citation type="submission" date="2022-06" db="EMBL/GenBank/DDBJ databases">
        <authorList>
            <person name="Berger JAMES D."/>
            <person name="Berger JAMES D."/>
        </authorList>
    </citation>
    <scope>NUCLEOTIDE SEQUENCE [LARGE SCALE GENOMIC DNA]</scope>
</reference>
<dbReference type="Pfam" id="PF01585">
    <property type="entry name" value="G-patch"/>
    <property type="match status" value="1"/>
</dbReference>
<organism evidence="3 4">
    <name type="scientific">Trichobilharzia regenti</name>
    <name type="common">Nasal bird schistosome</name>
    <dbReference type="NCBI Taxonomy" id="157069"/>
    <lineage>
        <taxon>Eukaryota</taxon>
        <taxon>Metazoa</taxon>
        <taxon>Spiralia</taxon>
        <taxon>Lophotrochozoa</taxon>
        <taxon>Platyhelminthes</taxon>
        <taxon>Trematoda</taxon>
        <taxon>Digenea</taxon>
        <taxon>Strigeidida</taxon>
        <taxon>Schistosomatoidea</taxon>
        <taxon>Schistosomatidae</taxon>
        <taxon>Trichobilharzia</taxon>
    </lineage>
</organism>
<proteinExistence type="predicted"/>
<evidence type="ECO:0000259" key="2">
    <source>
        <dbReference type="PROSITE" id="PS50174"/>
    </source>
</evidence>
<feature type="compositionally biased region" description="Low complexity" evidence="1">
    <location>
        <begin position="102"/>
        <end position="113"/>
    </location>
</feature>
<feature type="compositionally biased region" description="Polar residues" evidence="1">
    <location>
        <begin position="92"/>
        <end position="101"/>
    </location>
</feature>
<dbReference type="Proteomes" id="UP000050795">
    <property type="component" value="Unassembled WGS sequence"/>
</dbReference>
<evidence type="ECO:0000313" key="4">
    <source>
        <dbReference type="WBParaSite" id="TREG1_63030.1"/>
    </source>
</evidence>
<feature type="compositionally biased region" description="Polar residues" evidence="1">
    <location>
        <begin position="564"/>
        <end position="575"/>
    </location>
</feature>
<evidence type="ECO:0000256" key="1">
    <source>
        <dbReference type="SAM" id="MobiDB-lite"/>
    </source>
</evidence>
<accession>A0AA85JX12</accession>
<dbReference type="GO" id="GO:0003676">
    <property type="term" value="F:nucleic acid binding"/>
    <property type="evidence" value="ECO:0007669"/>
    <property type="project" value="InterPro"/>
</dbReference>
<feature type="compositionally biased region" description="Low complexity" evidence="1">
    <location>
        <begin position="374"/>
        <end position="386"/>
    </location>
</feature>
<feature type="compositionally biased region" description="Low complexity" evidence="1">
    <location>
        <begin position="521"/>
        <end position="541"/>
    </location>
</feature>
<dbReference type="WBParaSite" id="TREG1_63030.1">
    <property type="protein sequence ID" value="TREG1_63030.1"/>
    <property type="gene ID" value="TREG1_63030"/>
</dbReference>
<dbReference type="InterPro" id="IPR000467">
    <property type="entry name" value="G_patch_dom"/>
</dbReference>
<dbReference type="AlphaFoldDB" id="A0AA85JX12"/>
<evidence type="ECO:0000313" key="3">
    <source>
        <dbReference type="Proteomes" id="UP000050795"/>
    </source>
</evidence>
<feature type="compositionally biased region" description="Low complexity" evidence="1">
    <location>
        <begin position="184"/>
        <end position="211"/>
    </location>
</feature>
<feature type="region of interest" description="Disordered" evidence="1">
    <location>
        <begin position="302"/>
        <end position="338"/>
    </location>
</feature>
<feature type="compositionally biased region" description="Polar residues" evidence="1">
    <location>
        <begin position="430"/>
        <end position="446"/>
    </location>
</feature>
<dbReference type="PROSITE" id="PS50174">
    <property type="entry name" value="G_PATCH"/>
    <property type="match status" value="1"/>
</dbReference>
<feature type="domain" description="G-patch" evidence="2">
    <location>
        <begin position="643"/>
        <end position="673"/>
    </location>
</feature>
<name>A0AA85JX12_TRIRE</name>